<protein>
    <submittedName>
        <fullName evidence="1">Uncharacterized protein</fullName>
    </submittedName>
</protein>
<dbReference type="OrthoDB" id="9901278at2"/>
<dbReference type="Proteomes" id="UP000186905">
    <property type="component" value="Unassembled WGS sequence"/>
</dbReference>
<evidence type="ECO:0000313" key="2">
    <source>
        <dbReference type="Proteomes" id="UP000186905"/>
    </source>
</evidence>
<evidence type="ECO:0000313" key="1">
    <source>
        <dbReference type="EMBL" id="OLQ83944.1"/>
    </source>
</evidence>
<proteinExistence type="predicted"/>
<gene>
    <name evidence="1" type="ORF">BIT28_00815</name>
</gene>
<dbReference type="RefSeq" id="WP_075761611.1">
    <property type="nucleotide sequence ID" value="NZ_MJIL01000012.1"/>
</dbReference>
<accession>A0A1Q9H7K0</accession>
<sequence>MAGNIQIVSVGDGKNFKVNMRGKSFQLVLNSEEGTFEMKGDIPKEVSEDPESFLEWLLPKVNVVMKSGDFKYIN</sequence>
<name>A0A1Q9H7K0_9GAMM</name>
<keyword evidence="2" id="KW-1185">Reference proteome</keyword>
<dbReference type="AlphaFoldDB" id="A0A1Q9H7K0"/>
<organism evidence="1 2">
    <name type="scientific">Photobacterium proteolyticum</name>
    <dbReference type="NCBI Taxonomy" id="1903952"/>
    <lineage>
        <taxon>Bacteria</taxon>
        <taxon>Pseudomonadati</taxon>
        <taxon>Pseudomonadota</taxon>
        <taxon>Gammaproteobacteria</taxon>
        <taxon>Vibrionales</taxon>
        <taxon>Vibrionaceae</taxon>
        <taxon>Photobacterium</taxon>
    </lineage>
</organism>
<dbReference type="EMBL" id="MJIL01000012">
    <property type="protein sequence ID" value="OLQ83944.1"/>
    <property type="molecule type" value="Genomic_DNA"/>
</dbReference>
<comment type="caution">
    <text evidence="1">The sequence shown here is derived from an EMBL/GenBank/DDBJ whole genome shotgun (WGS) entry which is preliminary data.</text>
</comment>
<reference evidence="1 2" key="1">
    <citation type="submission" date="2016-09" db="EMBL/GenBank/DDBJ databases">
        <title>Photobacterium proteolyticum sp. nov. a protease producing bacterium isolated from ocean sediments of Laizhou Bay.</title>
        <authorList>
            <person name="Li Y."/>
        </authorList>
    </citation>
    <scope>NUCLEOTIDE SEQUENCE [LARGE SCALE GENOMIC DNA]</scope>
    <source>
        <strain evidence="1 2">13-12</strain>
    </source>
</reference>